<organism evidence="4 5">
    <name type="scientific">Clathrus columnatus</name>
    <dbReference type="NCBI Taxonomy" id="1419009"/>
    <lineage>
        <taxon>Eukaryota</taxon>
        <taxon>Fungi</taxon>
        <taxon>Dikarya</taxon>
        <taxon>Basidiomycota</taxon>
        <taxon>Agaricomycotina</taxon>
        <taxon>Agaricomycetes</taxon>
        <taxon>Phallomycetidae</taxon>
        <taxon>Phallales</taxon>
        <taxon>Clathraceae</taxon>
        <taxon>Clathrus</taxon>
    </lineage>
</organism>
<dbReference type="PANTHER" id="PTHR43540">
    <property type="entry name" value="PEROXYUREIDOACRYLATE/UREIDOACRYLATE AMIDOHYDROLASE-RELATED"/>
    <property type="match status" value="1"/>
</dbReference>
<dbReference type="GO" id="GO:0016787">
    <property type="term" value="F:hydrolase activity"/>
    <property type="evidence" value="ECO:0007669"/>
    <property type="project" value="UniProtKB-KW"/>
</dbReference>
<evidence type="ECO:0000313" key="4">
    <source>
        <dbReference type="EMBL" id="GJJ06864.1"/>
    </source>
</evidence>
<dbReference type="AlphaFoldDB" id="A0AAV5A299"/>
<keyword evidence="5" id="KW-1185">Reference proteome</keyword>
<dbReference type="Proteomes" id="UP001050691">
    <property type="component" value="Unassembled WGS sequence"/>
</dbReference>
<evidence type="ECO:0000256" key="1">
    <source>
        <dbReference type="ARBA" id="ARBA00006336"/>
    </source>
</evidence>
<proteinExistence type="inferred from homology"/>
<comment type="caution">
    <text evidence="4">The sequence shown here is derived from an EMBL/GenBank/DDBJ whole genome shotgun (WGS) entry which is preliminary data.</text>
</comment>
<dbReference type="Gene3D" id="3.40.50.850">
    <property type="entry name" value="Isochorismatase-like"/>
    <property type="match status" value="1"/>
</dbReference>
<dbReference type="InterPro" id="IPR050272">
    <property type="entry name" value="Isochorismatase-like_hydrls"/>
</dbReference>
<evidence type="ECO:0000313" key="5">
    <source>
        <dbReference type="Proteomes" id="UP001050691"/>
    </source>
</evidence>
<dbReference type="InterPro" id="IPR036380">
    <property type="entry name" value="Isochorismatase-like_sf"/>
</dbReference>
<dbReference type="PANTHER" id="PTHR43540:SF9">
    <property type="entry name" value="FAMILY HYDROLASE, PUTATIVE (AFU_ORTHOLOGUE AFUA_2G08700)-RELATED"/>
    <property type="match status" value="1"/>
</dbReference>
<dbReference type="Pfam" id="PF00857">
    <property type="entry name" value="Isochorismatase"/>
    <property type="match status" value="1"/>
</dbReference>
<reference evidence="4" key="1">
    <citation type="submission" date="2021-10" db="EMBL/GenBank/DDBJ databases">
        <title>De novo Genome Assembly of Clathrus columnatus (Basidiomycota, Fungi) Using Illumina and Nanopore Sequence Data.</title>
        <authorList>
            <person name="Ogiso-Tanaka E."/>
            <person name="Itagaki H."/>
            <person name="Hosoya T."/>
            <person name="Hosaka K."/>
        </authorList>
    </citation>
    <scope>NUCLEOTIDE SEQUENCE</scope>
    <source>
        <strain evidence="4">MO-923</strain>
    </source>
</reference>
<dbReference type="CDD" id="cd00431">
    <property type="entry name" value="cysteine_hydrolases"/>
    <property type="match status" value="1"/>
</dbReference>
<evidence type="ECO:0000259" key="3">
    <source>
        <dbReference type="Pfam" id="PF00857"/>
    </source>
</evidence>
<feature type="domain" description="Isochorismatase-like" evidence="3">
    <location>
        <begin position="120"/>
        <end position="219"/>
    </location>
</feature>
<accession>A0AAV5A299</accession>
<sequence length="245" mass="26563">MVRPPRPRVTEPQVFGSIKQGNFWVEYPSGLVDLTRASPLTTNQLKQIDVPAKTEGQLDIPVNGDRTIRVDMKQSAFVIIDMQKNWGLTSKEITILPPALARSFTRNASGGFGSDMGGNWGPLLLRGSRNADLYGPLQAEWLNGKELGSDVWMHKNRMGGLWGPGTALDLYLKEEGIKTLFFAGVNTDQCVLGTLVDAYFTGYDVVIVMDATATGSPEGGLSNVLYNGEGSYGFVTDSARISQAA</sequence>
<comment type="similarity">
    <text evidence="1">Belongs to the isochorismatase family.</text>
</comment>
<dbReference type="EMBL" id="BPWL01000002">
    <property type="protein sequence ID" value="GJJ06864.1"/>
    <property type="molecule type" value="Genomic_DNA"/>
</dbReference>
<dbReference type="InterPro" id="IPR000868">
    <property type="entry name" value="Isochorismatase-like_dom"/>
</dbReference>
<name>A0AAV5A299_9AGAM</name>
<keyword evidence="2" id="KW-0378">Hydrolase</keyword>
<protein>
    <recommendedName>
        <fullName evidence="3">Isochorismatase-like domain-containing protein</fullName>
    </recommendedName>
</protein>
<dbReference type="SUPFAM" id="SSF52499">
    <property type="entry name" value="Isochorismatase-like hydrolases"/>
    <property type="match status" value="1"/>
</dbReference>
<evidence type="ECO:0000256" key="2">
    <source>
        <dbReference type="ARBA" id="ARBA00022801"/>
    </source>
</evidence>
<gene>
    <name evidence="4" type="ORF">Clacol_001060</name>
</gene>